<evidence type="ECO:0000256" key="3">
    <source>
        <dbReference type="ARBA" id="ARBA00022448"/>
    </source>
</evidence>
<evidence type="ECO:0000256" key="1">
    <source>
        <dbReference type="ARBA" id="ARBA00002137"/>
    </source>
</evidence>
<evidence type="ECO:0000256" key="8">
    <source>
        <dbReference type="ARBA" id="ARBA00023014"/>
    </source>
</evidence>
<organism evidence="11 12">
    <name type="scientific">Acidihalobacter ferrooxydans</name>
    <dbReference type="NCBI Taxonomy" id="1765967"/>
    <lineage>
        <taxon>Bacteria</taxon>
        <taxon>Pseudomonadati</taxon>
        <taxon>Pseudomonadota</taxon>
        <taxon>Gammaproteobacteria</taxon>
        <taxon>Chromatiales</taxon>
        <taxon>Ectothiorhodospiraceae</taxon>
        <taxon>Acidihalobacter</taxon>
    </lineage>
</organism>
<keyword evidence="12" id="KW-1185">Reference proteome</keyword>
<sequence>MDKTMTRREWLKLSGKLALATAVAPLAYIPLAHASSDGLVSKASVSYQDKPSGSDMCSNCRHFVPGPSKTADGTCRVVAGKISPHGYCFAYTPLSS</sequence>
<feature type="domain" description="High potential iron-sulfur proteins family profile" evidence="10">
    <location>
        <begin position="28"/>
        <end position="96"/>
    </location>
</feature>
<dbReference type="EMBL" id="CP019434">
    <property type="protein sequence ID" value="APZ44463.1"/>
    <property type="molecule type" value="Genomic_DNA"/>
</dbReference>
<dbReference type="PROSITE" id="PS51373">
    <property type="entry name" value="HIPIP"/>
    <property type="match status" value="1"/>
</dbReference>
<dbReference type="SUPFAM" id="SSF57652">
    <property type="entry name" value="HIPIP (high potential iron protein)"/>
    <property type="match status" value="1"/>
</dbReference>
<evidence type="ECO:0000313" key="12">
    <source>
        <dbReference type="Proteomes" id="UP000243807"/>
    </source>
</evidence>
<evidence type="ECO:0000313" key="11">
    <source>
        <dbReference type="EMBL" id="APZ44463.1"/>
    </source>
</evidence>
<dbReference type="GO" id="GO:0046872">
    <property type="term" value="F:metal ion binding"/>
    <property type="evidence" value="ECO:0007669"/>
    <property type="project" value="UniProtKB-KW"/>
</dbReference>
<dbReference type="PROSITE" id="PS51318">
    <property type="entry name" value="TAT"/>
    <property type="match status" value="1"/>
</dbReference>
<dbReference type="Proteomes" id="UP000243807">
    <property type="component" value="Chromosome"/>
</dbReference>
<dbReference type="InterPro" id="IPR036369">
    <property type="entry name" value="HIPIP_sf"/>
</dbReference>
<keyword evidence="7" id="KW-0408">Iron</keyword>
<reference evidence="11 12" key="1">
    <citation type="submission" date="2017-01" db="EMBL/GenBank/DDBJ databases">
        <title>Draft sequence of Acidihalobacter ferrooxidans strain DSM 14175 (strain V8).</title>
        <authorList>
            <person name="Khaleque H.N."/>
            <person name="Ramsay J.P."/>
            <person name="Murphy R.J.T."/>
            <person name="Kaksonen A.H."/>
            <person name="Boxall N.J."/>
            <person name="Watkin E.L.J."/>
        </authorList>
    </citation>
    <scope>NUCLEOTIDE SEQUENCE [LARGE SCALE GENOMIC DNA]</scope>
    <source>
        <strain evidence="11 12">V8</strain>
    </source>
</reference>
<accession>A0A1P8UKV5</accession>
<name>A0A1P8UKV5_9GAMM</name>
<gene>
    <name evidence="11" type="ORF">BW247_00890</name>
</gene>
<comment type="subunit">
    <text evidence="2">Homodimer.</text>
</comment>
<keyword evidence="8" id="KW-0411">Iron-sulfur</keyword>
<dbReference type="InterPro" id="IPR000170">
    <property type="entry name" value="High_potential_FeS_prot"/>
</dbReference>
<dbReference type="InterPro" id="IPR006311">
    <property type="entry name" value="TAT_signal"/>
</dbReference>
<dbReference type="GO" id="GO:0009055">
    <property type="term" value="F:electron transfer activity"/>
    <property type="evidence" value="ECO:0007669"/>
    <property type="project" value="InterPro"/>
</dbReference>
<evidence type="ECO:0000256" key="9">
    <source>
        <dbReference type="SAM" id="SignalP"/>
    </source>
</evidence>
<comment type="function">
    <text evidence="1">Specific class of high-redox-potential 4Fe-4S ferredoxins. Functions in anaerobic electron transport in most purple and in some other photosynthetic bacteria and in at least one genus (Paracoccus) of halophilic, denitrifying bacteria.</text>
</comment>
<proteinExistence type="predicted"/>
<evidence type="ECO:0000256" key="5">
    <source>
        <dbReference type="ARBA" id="ARBA00022723"/>
    </source>
</evidence>
<dbReference type="RefSeq" id="WP_076838204.1">
    <property type="nucleotide sequence ID" value="NZ_CP019434.1"/>
</dbReference>
<evidence type="ECO:0000256" key="6">
    <source>
        <dbReference type="ARBA" id="ARBA00022982"/>
    </source>
</evidence>
<dbReference type="OrthoDB" id="5334781at2"/>
<keyword evidence="9" id="KW-0732">Signal</keyword>
<dbReference type="AlphaFoldDB" id="A0A1P8UKV5"/>
<feature type="signal peptide" evidence="9">
    <location>
        <begin position="1"/>
        <end position="34"/>
    </location>
</feature>
<feature type="chain" id="PRO_5013156834" evidence="9">
    <location>
        <begin position="35"/>
        <end position="96"/>
    </location>
</feature>
<evidence type="ECO:0000256" key="4">
    <source>
        <dbReference type="ARBA" id="ARBA00022485"/>
    </source>
</evidence>
<keyword evidence="4" id="KW-0004">4Fe-4S</keyword>
<dbReference type="GO" id="GO:0019646">
    <property type="term" value="P:aerobic electron transport chain"/>
    <property type="evidence" value="ECO:0007669"/>
    <property type="project" value="InterPro"/>
</dbReference>
<dbReference type="GO" id="GO:0051539">
    <property type="term" value="F:4 iron, 4 sulfur cluster binding"/>
    <property type="evidence" value="ECO:0007669"/>
    <property type="project" value="UniProtKB-KW"/>
</dbReference>
<dbReference type="Gene3D" id="4.10.490.10">
    <property type="entry name" value="High potential iron-sulphur protein"/>
    <property type="match status" value="1"/>
</dbReference>
<keyword evidence="3" id="KW-0813">Transport</keyword>
<keyword evidence="6" id="KW-0249">Electron transport</keyword>
<protein>
    <submittedName>
        <fullName evidence="11">Iron oxidase</fullName>
    </submittedName>
</protein>
<evidence type="ECO:0000256" key="2">
    <source>
        <dbReference type="ARBA" id="ARBA00011738"/>
    </source>
</evidence>
<evidence type="ECO:0000259" key="10">
    <source>
        <dbReference type="PROSITE" id="PS51373"/>
    </source>
</evidence>
<evidence type="ECO:0000256" key="7">
    <source>
        <dbReference type="ARBA" id="ARBA00023004"/>
    </source>
</evidence>
<keyword evidence="5" id="KW-0479">Metal-binding</keyword>
<dbReference type="KEGG" id="afy:BW247_00890"/>